<dbReference type="GO" id="GO:0020037">
    <property type="term" value="F:heme binding"/>
    <property type="evidence" value="ECO:0007669"/>
    <property type="project" value="InterPro"/>
</dbReference>
<gene>
    <name evidence="8" type="primary">bioI</name>
    <name evidence="8" type="ORF">NCTC10994_01738</name>
</gene>
<evidence type="ECO:0000256" key="3">
    <source>
        <dbReference type="ARBA" id="ARBA00022723"/>
    </source>
</evidence>
<evidence type="ECO:0000256" key="6">
    <source>
        <dbReference type="ARBA" id="ARBA00023033"/>
    </source>
</evidence>
<dbReference type="Gene3D" id="1.10.630.10">
    <property type="entry name" value="Cytochrome P450"/>
    <property type="match status" value="1"/>
</dbReference>
<dbReference type="PANTHER" id="PTHR46696:SF6">
    <property type="entry name" value="P450, PUTATIVE (EUROFUNG)-RELATED"/>
    <property type="match status" value="1"/>
</dbReference>
<reference evidence="8 9" key="1">
    <citation type="submission" date="2018-06" db="EMBL/GenBank/DDBJ databases">
        <authorList>
            <consortium name="Pathogen Informatics"/>
            <person name="Doyle S."/>
        </authorList>
    </citation>
    <scope>NUCLEOTIDE SEQUENCE [LARGE SCALE GENOMIC DNA]</scope>
    <source>
        <strain evidence="8 9">NCTC10994</strain>
    </source>
</reference>
<dbReference type="PANTHER" id="PTHR46696">
    <property type="entry name" value="P450, PUTATIVE (EUROFUNG)-RELATED"/>
    <property type="match status" value="1"/>
</dbReference>
<dbReference type="SUPFAM" id="SSF48264">
    <property type="entry name" value="Cytochrome P450"/>
    <property type="match status" value="1"/>
</dbReference>
<dbReference type="PROSITE" id="PS00086">
    <property type="entry name" value="CYTOCHROME_P450"/>
    <property type="match status" value="1"/>
</dbReference>
<evidence type="ECO:0000256" key="5">
    <source>
        <dbReference type="ARBA" id="ARBA00023004"/>
    </source>
</evidence>
<keyword evidence="3 7" id="KW-0479">Metal-binding</keyword>
<dbReference type="Pfam" id="PF00067">
    <property type="entry name" value="p450"/>
    <property type="match status" value="1"/>
</dbReference>
<keyword evidence="9" id="KW-1185">Reference proteome</keyword>
<dbReference type="EMBL" id="LS483468">
    <property type="protein sequence ID" value="SQI30783.1"/>
    <property type="molecule type" value="Genomic_DNA"/>
</dbReference>
<dbReference type="Proteomes" id="UP000249091">
    <property type="component" value="Chromosome 1"/>
</dbReference>
<keyword evidence="2 7" id="KW-0349">Heme</keyword>
<evidence type="ECO:0000256" key="7">
    <source>
        <dbReference type="RuleBase" id="RU000461"/>
    </source>
</evidence>
<protein>
    <submittedName>
        <fullName evidence="8">Cytochrome P450</fullName>
        <ecNumber evidence="8">1.14.-.-</ecNumber>
    </submittedName>
</protein>
<dbReference type="InterPro" id="IPR001128">
    <property type="entry name" value="Cyt_P450"/>
</dbReference>
<dbReference type="InterPro" id="IPR002397">
    <property type="entry name" value="Cyt_P450_B"/>
</dbReference>
<evidence type="ECO:0000313" key="8">
    <source>
        <dbReference type="EMBL" id="SQI30783.1"/>
    </source>
</evidence>
<evidence type="ECO:0000256" key="4">
    <source>
        <dbReference type="ARBA" id="ARBA00023002"/>
    </source>
</evidence>
<dbReference type="AlphaFoldDB" id="A0A2X4TV74"/>
<organism evidence="8 9">
    <name type="scientific">Rhodococcus coprophilus</name>
    <dbReference type="NCBI Taxonomy" id="38310"/>
    <lineage>
        <taxon>Bacteria</taxon>
        <taxon>Bacillati</taxon>
        <taxon>Actinomycetota</taxon>
        <taxon>Actinomycetes</taxon>
        <taxon>Mycobacteriales</taxon>
        <taxon>Nocardiaceae</taxon>
        <taxon>Rhodococcus</taxon>
    </lineage>
</organism>
<dbReference type="InterPro" id="IPR017972">
    <property type="entry name" value="Cyt_P450_CS"/>
</dbReference>
<proteinExistence type="inferred from homology"/>
<evidence type="ECO:0000256" key="1">
    <source>
        <dbReference type="ARBA" id="ARBA00010617"/>
    </source>
</evidence>
<sequence length="426" mass="47925">MTDLASADYFSDGDLAQSPFDYFDRLRSRNPVFREPNYGVLMVTGYNEVVEAFKNSEALSSVNAIGGPFPPLPFEPEGDDITEQIEAHRHLFPIAEHMVVMDPPDHTRARSLLGRLLTPKRLKENEEYLWSLSDRVLDEFFDDEQCEFLGQYAKPFATLAIIDLLGVPEEDREEFRYALGAAERSGIPVGALDHRTVAVNPLEYLDDRFAGYLADRRREPRGDILSGLAAATYPDGTTPELLEVVRPATFLFAAGQETVTKLLSSALRVLCERPEYQKMLREDRSLVKPFMEESLRFDSPTKVDFRLAKKTTTIGDVEVPAGTVVMLSLAAANRDPQKFGDPHEFRLDRKNAHDHIAFGRGLHTCAGAPLARIEGHVTLNKLLDRMSDIRLSDSAHGPEGDRKFAYEPTFLLRGLSELHIEYTRNP</sequence>
<evidence type="ECO:0000313" key="9">
    <source>
        <dbReference type="Proteomes" id="UP000249091"/>
    </source>
</evidence>
<dbReference type="GO" id="GO:0004497">
    <property type="term" value="F:monooxygenase activity"/>
    <property type="evidence" value="ECO:0007669"/>
    <property type="project" value="UniProtKB-KW"/>
</dbReference>
<name>A0A2X4TV74_9NOCA</name>
<dbReference type="KEGG" id="rcr:NCTC10994_01738"/>
<keyword evidence="5 7" id="KW-0408">Iron</keyword>
<comment type="similarity">
    <text evidence="1 7">Belongs to the cytochrome P450 family.</text>
</comment>
<dbReference type="PRINTS" id="PR00359">
    <property type="entry name" value="BP450"/>
</dbReference>
<keyword evidence="6 7" id="KW-0503">Monooxygenase</keyword>
<dbReference type="GO" id="GO:0005506">
    <property type="term" value="F:iron ion binding"/>
    <property type="evidence" value="ECO:0007669"/>
    <property type="project" value="InterPro"/>
</dbReference>
<dbReference type="InterPro" id="IPR036396">
    <property type="entry name" value="Cyt_P450_sf"/>
</dbReference>
<keyword evidence="4 7" id="KW-0560">Oxidoreductase</keyword>
<dbReference type="GO" id="GO:0016705">
    <property type="term" value="F:oxidoreductase activity, acting on paired donors, with incorporation or reduction of molecular oxygen"/>
    <property type="evidence" value="ECO:0007669"/>
    <property type="project" value="InterPro"/>
</dbReference>
<accession>A0A2X4TV74</accession>
<evidence type="ECO:0000256" key="2">
    <source>
        <dbReference type="ARBA" id="ARBA00022617"/>
    </source>
</evidence>
<dbReference type="RefSeq" id="WP_072701609.1">
    <property type="nucleotide sequence ID" value="NZ_JAFBBL010000001.1"/>
</dbReference>
<dbReference type="STRING" id="1219011.GCA_001895045_02831"/>
<dbReference type="EC" id="1.14.-.-" evidence="8"/>